<feature type="region of interest" description="Disordered" evidence="1">
    <location>
        <begin position="736"/>
        <end position="787"/>
    </location>
</feature>
<dbReference type="PROSITE" id="PS51038">
    <property type="entry name" value="BAH"/>
    <property type="match status" value="1"/>
</dbReference>
<evidence type="ECO:0000313" key="5">
    <source>
        <dbReference type="Proteomes" id="UP000008827"/>
    </source>
</evidence>
<dbReference type="EMBL" id="CM000848">
    <property type="protein sequence ID" value="KRH11559.1"/>
    <property type="molecule type" value="Genomic_DNA"/>
</dbReference>
<accession>A0A0R0G0C9</accession>
<proteinExistence type="predicted"/>
<dbReference type="OMA" id="KPICIND"/>
<dbReference type="Pfam" id="PF05641">
    <property type="entry name" value="Agenet"/>
    <property type="match status" value="1"/>
</dbReference>
<dbReference type="InterPro" id="IPR043151">
    <property type="entry name" value="BAH_sf"/>
</dbReference>
<reference evidence="3" key="3">
    <citation type="submission" date="2018-07" db="EMBL/GenBank/DDBJ databases">
        <title>WGS assembly of Glycine max.</title>
        <authorList>
            <person name="Schmutz J."/>
            <person name="Cannon S."/>
            <person name="Schlueter J."/>
            <person name="Ma J."/>
            <person name="Mitros T."/>
            <person name="Nelson W."/>
            <person name="Hyten D."/>
            <person name="Song Q."/>
            <person name="Thelen J."/>
            <person name="Cheng J."/>
            <person name="Xu D."/>
            <person name="Hellsten U."/>
            <person name="May G."/>
            <person name="Yu Y."/>
            <person name="Sakurai T."/>
            <person name="Umezawa T."/>
            <person name="Bhattacharyya M."/>
            <person name="Sandhu D."/>
            <person name="Valliyodan B."/>
            <person name="Lindquist E."/>
            <person name="Peto M."/>
            <person name="Grant D."/>
            <person name="Shu S."/>
            <person name="Goodstein D."/>
            <person name="Barry K."/>
            <person name="Futrell-Griggs M."/>
            <person name="Abernathy B."/>
            <person name="Du J."/>
            <person name="Tian Z."/>
            <person name="Zhu L."/>
            <person name="Gill N."/>
            <person name="Joshi T."/>
            <person name="Libault M."/>
            <person name="Sethuraman A."/>
            <person name="Zhang X."/>
            <person name="Shinozaki K."/>
            <person name="Nguyen H."/>
            <person name="Wing R."/>
            <person name="Cregan P."/>
            <person name="Specht J."/>
            <person name="Grimwood J."/>
            <person name="Rokhsar D."/>
            <person name="Stacey G."/>
            <person name="Shoemaker R."/>
            <person name="Jackson S."/>
        </authorList>
    </citation>
    <scope>NUCLEOTIDE SEQUENCE</scope>
    <source>
        <tissue evidence="3">Callus</tissue>
    </source>
</reference>
<dbReference type="Pfam" id="PF01426">
    <property type="entry name" value="BAH"/>
    <property type="match status" value="1"/>
</dbReference>
<dbReference type="PANTHER" id="PTHR31917">
    <property type="entry name" value="AGENET DOMAIN-CONTAINING PROTEIN-RELATED"/>
    <property type="match status" value="1"/>
</dbReference>
<keyword evidence="5" id="KW-1185">Reference proteome</keyword>
<dbReference type="EnsemblPlants" id="KRH11559">
    <property type="protein sequence ID" value="KRH11559"/>
    <property type="gene ID" value="GLYMA_15G117200"/>
</dbReference>
<dbReference type="Gramene" id="KRH11559">
    <property type="protein sequence ID" value="KRH11559"/>
    <property type="gene ID" value="GLYMA_15G117200"/>
</dbReference>
<dbReference type="SMR" id="A0A0R0G0C9"/>
<reference evidence="3 4" key="1">
    <citation type="journal article" date="2010" name="Nature">
        <title>Genome sequence of the palaeopolyploid soybean.</title>
        <authorList>
            <person name="Schmutz J."/>
            <person name="Cannon S.B."/>
            <person name="Schlueter J."/>
            <person name="Ma J."/>
            <person name="Mitros T."/>
            <person name="Nelson W."/>
            <person name="Hyten D.L."/>
            <person name="Song Q."/>
            <person name="Thelen J.J."/>
            <person name="Cheng J."/>
            <person name="Xu D."/>
            <person name="Hellsten U."/>
            <person name="May G.D."/>
            <person name="Yu Y."/>
            <person name="Sakurai T."/>
            <person name="Umezawa T."/>
            <person name="Bhattacharyya M.K."/>
            <person name="Sandhu D."/>
            <person name="Valliyodan B."/>
            <person name="Lindquist E."/>
            <person name="Peto M."/>
            <person name="Grant D."/>
            <person name="Shu S."/>
            <person name="Goodstein D."/>
            <person name="Barry K."/>
            <person name="Futrell-Griggs M."/>
            <person name="Abernathy B."/>
            <person name="Du J."/>
            <person name="Tian Z."/>
            <person name="Zhu L."/>
            <person name="Gill N."/>
            <person name="Joshi T."/>
            <person name="Libault M."/>
            <person name="Sethuraman A."/>
            <person name="Zhang X.-C."/>
            <person name="Shinozaki K."/>
            <person name="Nguyen H.T."/>
            <person name="Wing R.A."/>
            <person name="Cregan P."/>
            <person name="Specht J."/>
            <person name="Grimwood J."/>
            <person name="Rokhsar D."/>
            <person name="Stacey G."/>
            <person name="Shoemaker R.C."/>
            <person name="Jackson S.A."/>
        </authorList>
    </citation>
    <scope>NUCLEOTIDE SEQUENCE [LARGE SCALE GENOMIC DNA]</scope>
    <source>
        <strain evidence="4">cv. Williams 82</strain>
        <tissue evidence="3">Callus</tissue>
    </source>
</reference>
<evidence type="ECO:0000259" key="2">
    <source>
        <dbReference type="PROSITE" id="PS51038"/>
    </source>
</evidence>
<dbReference type="AlphaFoldDB" id="A0A0R0G0C9"/>
<dbReference type="Proteomes" id="UP000008827">
    <property type="component" value="Chromosome 15"/>
</dbReference>
<dbReference type="Gene3D" id="2.30.30.490">
    <property type="match status" value="1"/>
</dbReference>
<evidence type="ECO:0000313" key="3">
    <source>
        <dbReference type="EMBL" id="KRH11559.1"/>
    </source>
</evidence>
<name>A0A0R0G0C9_SOYBN</name>
<sequence length="787" mass="87733">MSGGGGGGVFVTWEEQVICQERGNRVIHFYLKDALGNSVLAVVGTERSVRHMMYVAPDHFLQAYGSTQPINAFKWRARREVVDWLTCLVSRNQSHHAGVQLEHSAQADESLKTLTPGINVNNRILPDKMISRKLKFQSSDIEWSGFSWFCAKQLKHYSGFCRNGTTINVHSFVYIMAEEENHYLGYLEDMYEDKKRQKKVKVRWFHRGQEVKHVIAQLKLQEGEVFITPHVQVISAECVNGPATVLTPKHYEKYLAAVSHTSLSEIHMCFRQFKNNKLKPFALTKLRGYSNQSVVSSLNSSTHSKRKAKFEKSHTDDDENFTQDDPLRSSNKRVRSSKDHVLEKGFSGLQISLPTKEMAKCEPKYPSLKLKLSRKTMGIKVIGPKPQLSFQVGAKIEVLCQDSGIRGCWFRCKILSMSPRLLKVQYDDLLEIDGPQKLEEWVPASRVAAPGKLGMRCSGRLTVRPCPPEYNTGHTFEIGAPVDAWWCDGWWEGVITAVNVSGDGILQVYTPVRYLIVGTMIFSLGEERFLKVEKKNIRISRDWINNRWVDIQGKPDICSYLSSNVRSSIRMSANSAAVDASMSDCSAILESKASTIAKVEVAKKVEPELSGLEAPVDLENKKGITLREPLYAIHEDKDNNSGGIRMSANSAVVDASMSDGSAILKSKPSTIAKVEVAKKVEPELSGLEAPLDLENKKGITLREPLYVIHEDKDNNSGGGCDDDEADKAVKTLLALNEHKDKNSGGGSDSDTDNDDVDIDTDNDDEDSGEDFNCSEPKLNAAEAIQVA</sequence>
<dbReference type="PANTHER" id="PTHR31917:SF3">
    <property type="entry name" value="BROMO ADJACENT-LIKE DOMAIN PROTEIN"/>
    <property type="match status" value="1"/>
</dbReference>
<protein>
    <recommendedName>
        <fullName evidence="2">BAH domain-containing protein</fullName>
    </recommendedName>
</protein>
<evidence type="ECO:0000256" key="1">
    <source>
        <dbReference type="SAM" id="MobiDB-lite"/>
    </source>
</evidence>
<feature type="domain" description="BAH" evidence="2">
    <location>
        <begin position="165"/>
        <end position="284"/>
    </location>
</feature>
<reference evidence="4" key="2">
    <citation type="submission" date="2018-02" db="UniProtKB">
        <authorList>
            <consortium name="EnsemblPlants"/>
        </authorList>
    </citation>
    <scope>IDENTIFICATION</scope>
    <source>
        <strain evidence="4">Williams 82</strain>
    </source>
</reference>
<dbReference type="InterPro" id="IPR008395">
    <property type="entry name" value="Agenet-like_dom"/>
</dbReference>
<dbReference type="GO" id="GO:0003682">
    <property type="term" value="F:chromatin binding"/>
    <property type="evidence" value="ECO:0007669"/>
    <property type="project" value="InterPro"/>
</dbReference>
<dbReference type="InterPro" id="IPR001025">
    <property type="entry name" value="BAH_dom"/>
</dbReference>
<feature type="region of interest" description="Disordered" evidence="1">
    <location>
        <begin position="295"/>
        <end position="338"/>
    </location>
</feature>
<evidence type="ECO:0000313" key="4">
    <source>
        <dbReference type="EnsemblPlants" id="KRH11559"/>
    </source>
</evidence>
<dbReference type="SMART" id="SM00743">
    <property type="entry name" value="Agenet"/>
    <property type="match status" value="2"/>
</dbReference>
<dbReference type="ExpressionAtlas" id="A0A0R0G0C9">
    <property type="expression patterns" value="baseline and differential"/>
</dbReference>
<dbReference type="SMART" id="SM00439">
    <property type="entry name" value="BAH"/>
    <property type="match status" value="1"/>
</dbReference>
<gene>
    <name evidence="4" type="primary">LOC100812434</name>
    <name evidence="3" type="ORF">GLYMA_15G117200</name>
</gene>
<dbReference type="OrthoDB" id="1883212at2759"/>
<dbReference type="InterPro" id="IPR014002">
    <property type="entry name" value="Agenet_dom_plant"/>
</dbReference>
<feature type="compositionally biased region" description="Acidic residues" evidence="1">
    <location>
        <begin position="749"/>
        <end position="769"/>
    </location>
</feature>
<dbReference type="CDD" id="cd20405">
    <property type="entry name" value="Tudor_Agenet_AtDUF_rpt1_3"/>
    <property type="match status" value="1"/>
</dbReference>
<organism evidence="3">
    <name type="scientific">Glycine max</name>
    <name type="common">Soybean</name>
    <name type="synonym">Glycine hispida</name>
    <dbReference type="NCBI Taxonomy" id="3847"/>
    <lineage>
        <taxon>Eukaryota</taxon>
        <taxon>Viridiplantae</taxon>
        <taxon>Streptophyta</taxon>
        <taxon>Embryophyta</taxon>
        <taxon>Tracheophyta</taxon>
        <taxon>Spermatophyta</taxon>
        <taxon>Magnoliopsida</taxon>
        <taxon>eudicotyledons</taxon>
        <taxon>Gunneridae</taxon>
        <taxon>Pentapetalae</taxon>
        <taxon>rosids</taxon>
        <taxon>fabids</taxon>
        <taxon>Fabales</taxon>
        <taxon>Fabaceae</taxon>
        <taxon>Papilionoideae</taxon>
        <taxon>50 kb inversion clade</taxon>
        <taxon>NPAAA clade</taxon>
        <taxon>indigoferoid/millettioid clade</taxon>
        <taxon>Phaseoleae</taxon>
        <taxon>Glycine</taxon>
        <taxon>Glycine subgen. Soja</taxon>
    </lineage>
</organism>